<dbReference type="AlphaFoldDB" id="Q314M2"/>
<keyword evidence="5" id="KW-1185">Reference proteome</keyword>
<protein>
    <submittedName>
        <fullName evidence="4">PEP motif putative anchor domain protein</fullName>
    </submittedName>
</protein>
<dbReference type="EMBL" id="CP000112">
    <property type="protein sequence ID" value="ABB37624.1"/>
    <property type="molecule type" value="Genomic_DNA"/>
</dbReference>
<evidence type="ECO:0000256" key="1">
    <source>
        <dbReference type="SAM" id="Phobius"/>
    </source>
</evidence>
<keyword evidence="1" id="KW-0472">Membrane</keyword>
<feature type="signal peptide" evidence="2">
    <location>
        <begin position="1"/>
        <end position="23"/>
    </location>
</feature>
<dbReference type="NCBIfam" id="TIGR02595">
    <property type="entry name" value="PEP_CTERM"/>
    <property type="match status" value="1"/>
</dbReference>
<feature type="transmembrane region" description="Helical" evidence="1">
    <location>
        <begin position="257"/>
        <end position="274"/>
    </location>
</feature>
<gene>
    <name evidence="4" type="ordered locus">Dde_0823</name>
</gene>
<proteinExistence type="predicted"/>
<dbReference type="HOGENOM" id="CLU_996486_0_0_7"/>
<dbReference type="KEGG" id="dde:Dde_0823"/>
<keyword evidence="1" id="KW-0812">Transmembrane</keyword>
<dbReference type="STRING" id="207559.Dde_0823"/>
<keyword evidence="1" id="KW-1133">Transmembrane helix</keyword>
<dbReference type="Proteomes" id="UP000002710">
    <property type="component" value="Chromosome"/>
</dbReference>
<organism evidence="4 5">
    <name type="scientific">Oleidesulfovibrio alaskensis (strain ATCC BAA-1058 / DSM 17464 / G20)</name>
    <name type="common">Desulfovibrio alaskensis</name>
    <dbReference type="NCBI Taxonomy" id="207559"/>
    <lineage>
        <taxon>Bacteria</taxon>
        <taxon>Pseudomonadati</taxon>
        <taxon>Thermodesulfobacteriota</taxon>
        <taxon>Desulfovibrionia</taxon>
        <taxon>Desulfovibrionales</taxon>
        <taxon>Desulfovibrionaceae</taxon>
        <taxon>Oleidesulfovibrio</taxon>
    </lineage>
</organism>
<keyword evidence="2" id="KW-0732">Signal</keyword>
<dbReference type="InterPro" id="IPR013424">
    <property type="entry name" value="Ice-binding_C"/>
</dbReference>
<sequence>MKRFATLFIAAGLVLSITASAFAGNVFESMNKYDIKYKGYEIAYLGNNPTGTGTIPLDYDTAANLATTGLPVGQTIRLAALLYATSIWETPIGSNLESEVYNHSNSPGTYTAVLTGLSASTVVDADNDGTYDYLLFSGGTVSWYFNALDSSSSLINAPYSEATFDLFTRGDNFVNFDLAEAFQYNGVGYTGWVSISDTTRIDATFLGETDNPMFDNNSYGQNGDGYDIQINATLKEGTNGWTFAVDDPAKTTVIPEPGTFVLVGIGLLLSVFFMRRRQA</sequence>
<reference evidence="4 5" key="1">
    <citation type="journal article" date="2011" name="J. Bacteriol.">
        <title>Complete genome sequence and updated annotation of Desulfovibrio alaskensis G20.</title>
        <authorList>
            <person name="Hauser L.J."/>
            <person name="Land M.L."/>
            <person name="Brown S.D."/>
            <person name="Larimer F."/>
            <person name="Keller K.L."/>
            <person name="Rapp-Giles B.J."/>
            <person name="Price M.N."/>
            <person name="Lin M."/>
            <person name="Bruce D.C."/>
            <person name="Detter J.C."/>
            <person name="Tapia R."/>
            <person name="Han C.S."/>
            <person name="Goodwin L.A."/>
            <person name="Cheng J.F."/>
            <person name="Pitluck S."/>
            <person name="Copeland A."/>
            <person name="Lucas S."/>
            <person name="Nolan M."/>
            <person name="Lapidus A.L."/>
            <person name="Palumbo A.V."/>
            <person name="Wall J.D."/>
        </authorList>
    </citation>
    <scope>NUCLEOTIDE SEQUENCE [LARGE SCALE GENOMIC DNA]</scope>
    <source>
        <strain evidence="5">ATCC BAA 1058 / DSM 17464 / G20</strain>
    </source>
</reference>
<dbReference type="RefSeq" id="WP_011366884.1">
    <property type="nucleotide sequence ID" value="NC_007519.1"/>
</dbReference>
<feature type="chain" id="PRO_5004219756" evidence="2">
    <location>
        <begin position="24"/>
        <end position="279"/>
    </location>
</feature>
<evidence type="ECO:0000259" key="3">
    <source>
        <dbReference type="Pfam" id="PF07589"/>
    </source>
</evidence>
<evidence type="ECO:0000256" key="2">
    <source>
        <dbReference type="SAM" id="SignalP"/>
    </source>
</evidence>
<evidence type="ECO:0000313" key="5">
    <source>
        <dbReference type="Proteomes" id="UP000002710"/>
    </source>
</evidence>
<evidence type="ECO:0000313" key="4">
    <source>
        <dbReference type="EMBL" id="ABB37624.1"/>
    </source>
</evidence>
<accession>Q314M2</accession>
<feature type="domain" description="Ice-binding protein C-terminal" evidence="3">
    <location>
        <begin position="254"/>
        <end position="277"/>
    </location>
</feature>
<name>Q314M2_OLEA2</name>
<dbReference type="Pfam" id="PF07589">
    <property type="entry name" value="PEP-CTERM"/>
    <property type="match status" value="1"/>
</dbReference>